<name>A0A0F9KVE1_9ZZZZ</name>
<evidence type="ECO:0000313" key="1">
    <source>
        <dbReference type="EMBL" id="KKM19350.1"/>
    </source>
</evidence>
<sequence>MTQKKPQQQCSSTKPRLNLVKTKRLKNKRVYETGTKNGGLFKIVIPIPLSKIGKKVRDFFFQRVSEKK</sequence>
<comment type="caution">
    <text evidence="1">The sequence shown here is derived from an EMBL/GenBank/DDBJ whole genome shotgun (WGS) entry which is preliminary data.</text>
</comment>
<protein>
    <submittedName>
        <fullName evidence="1">Uncharacterized protein</fullName>
    </submittedName>
</protein>
<accession>A0A0F9KVE1</accession>
<dbReference type="EMBL" id="LAZR01014009">
    <property type="protein sequence ID" value="KKM19350.1"/>
    <property type="molecule type" value="Genomic_DNA"/>
</dbReference>
<proteinExistence type="predicted"/>
<dbReference type="AlphaFoldDB" id="A0A0F9KVE1"/>
<gene>
    <name evidence="1" type="ORF">LCGC14_1656500</name>
</gene>
<reference evidence="1" key="1">
    <citation type="journal article" date="2015" name="Nature">
        <title>Complex archaea that bridge the gap between prokaryotes and eukaryotes.</title>
        <authorList>
            <person name="Spang A."/>
            <person name="Saw J.H."/>
            <person name="Jorgensen S.L."/>
            <person name="Zaremba-Niedzwiedzka K."/>
            <person name="Martijn J."/>
            <person name="Lind A.E."/>
            <person name="van Eijk R."/>
            <person name="Schleper C."/>
            <person name="Guy L."/>
            <person name="Ettema T.J."/>
        </authorList>
    </citation>
    <scope>NUCLEOTIDE SEQUENCE</scope>
</reference>
<organism evidence="1">
    <name type="scientific">marine sediment metagenome</name>
    <dbReference type="NCBI Taxonomy" id="412755"/>
    <lineage>
        <taxon>unclassified sequences</taxon>
        <taxon>metagenomes</taxon>
        <taxon>ecological metagenomes</taxon>
    </lineage>
</organism>